<reference evidence="7" key="1">
    <citation type="submission" date="2020-03" db="EMBL/GenBank/DDBJ databases">
        <title>Genome sequences of seven Enterobacteriaceae strains isolated from Canadian wastewater treatment facilities.</title>
        <authorList>
            <person name="Huang H."/>
            <person name="Chmara J.T."/>
            <person name="Duceppe M.-O."/>
        </authorList>
    </citation>
    <scope>NUCLEOTIDE SEQUENCE [LARGE SCALE GENOMIC DNA]</scope>
    <source>
        <strain evidence="7">Biosolid 3</strain>
    </source>
</reference>
<keyword evidence="2 4" id="KW-0378">Hydrolase</keyword>
<dbReference type="InterPro" id="IPR012334">
    <property type="entry name" value="Pectin_lyas_fold"/>
</dbReference>
<keyword evidence="3 4" id="KW-0326">Glycosidase</keyword>
<dbReference type="GO" id="GO:0004650">
    <property type="term" value="F:polygalacturonase activity"/>
    <property type="evidence" value="ECO:0007669"/>
    <property type="project" value="InterPro"/>
</dbReference>
<proteinExistence type="inferred from homology"/>
<evidence type="ECO:0000256" key="1">
    <source>
        <dbReference type="ARBA" id="ARBA00008834"/>
    </source>
</evidence>
<dbReference type="AlphaFoldDB" id="A0AAE7JV70"/>
<dbReference type="Gene3D" id="2.160.20.10">
    <property type="entry name" value="Single-stranded right-handed beta-helix, Pectin lyase-like"/>
    <property type="match status" value="1"/>
</dbReference>
<sequence length="598" mass="63294">MQRNIKSLSAMAIFLLALTGCDNSDGSIASPVEPVKPVVPPETEKPVADRSGAWPASAINDPELAGKEPVMPEVCQTLSAELNQNAKGLLDEAIDADVNNSQPDTQRIQAAIDACNTGAVKLVAGSNEENAFLSGPLTLKSGVTLWVDQGITLFASRSPVDYQIAGKNNCGETASADNGCNALITATDAINSGVIGEGIIDGRGGAVLTSGKYADILTWWDVGALTKTVSGANQNNPRLIQVTNKNSAKPTSQNFTLYKITLQNAPKFHFVPSGVNGVVVWGVKVLTPSLAYTVPGYDCPKGTTPATSGSPNYTRASTCFTPDTTKNTDAIDPGQSQNVLIAYNHISTGDDGIAIKAHSSNACVPPIAEKYAGQLPIYTVSNVKILHNRLYFTHGMSIGSETDCAVKDVEIRDMSIDGHDADFAVGVRIKTDMSVGGEVRNINYDGICIRRAQEALTIDTYYSKKTGQAYPDIQDVTIKNYHYVDTPDSIYNGDNVRVTLRGFSSDGQDLPLRNIVLDNTVFDSSPQLASKASATIPAAPSYAQILMGPGPVSLADLLLEAADNGAAEFEVLDNRNGSEEPYDCSEAFALFPSSASAL</sequence>
<dbReference type="InterPro" id="IPR006626">
    <property type="entry name" value="PbH1"/>
</dbReference>
<organism evidence="6 7">
    <name type="scientific">Serratia fonticola</name>
    <dbReference type="NCBI Taxonomy" id="47917"/>
    <lineage>
        <taxon>Bacteria</taxon>
        <taxon>Pseudomonadati</taxon>
        <taxon>Pseudomonadota</taxon>
        <taxon>Gammaproteobacteria</taxon>
        <taxon>Enterobacterales</taxon>
        <taxon>Yersiniaceae</taxon>
        <taxon>Serratia</taxon>
    </lineage>
</organism>
<gene>
    <name evidence="6" type="ORF">G9399_23670</name>
</gene>
<dbReference type="InterPro" id="IPR000743">
    <property type="entry name" value="Glyco_hydro_28"/>
</dbReference>
<protein>
    <submittedName>
        <fullName evidence="6">Glycosyl hydrolase family 28 protein</fullName>
    </submittedName>
</protein>
<dbReference type="PANTHER" id="PTHR31339">
    <property type="entry name" value="PECTIN LYASE-RELATED"/>
    <property type="match status" value="1"/>
</dbReference>
<evidence type="ECO:0000256" key="5">
    <source>
        <dbReference type="SAM" id="MobiDB-lite"/>
    </source>
</evidence>
<evidence type="ECO:0000256" key="3">
    <source>
        <dbReference type="ARBA" id="ARBA00023295"/>
    </source>
</evidence>
<dbReference type="Proteomes" id="UP000503464">
    <property type="component" value="Chromosome"/>
</dbReference>
<evidence type="ECO:0000256" key="2">
    <source>
        <dbReference type="ARBA" id="ARBA00022801"/>
    </source>
</evidence>
<evidence type="ECO:0000313" key="7">
    <source>
        <dbReference type="Proteomes" id="UP000503464"/>
    </source>
</evidence>
<dbReference type="RefSeq" id="WP_173409887.1">
    <property type="nucleotide sequence ID" value="NZ_CP054160.3"/>
</dbReference>
<dbReference type="EMBL" id="CP054160">
    <property type="protein sequence ID" value="QKJ60728.1"/>
    <property type="molecule type" value="Genomic_DNA"/>
</dbReference>
<dbReference type="InterPro" id="IPR051801">
    <property type="entry name" value="GH28_Enzymes"/>
</dbReference>
<feature type="region of interest" description="Disordered" evidence="5">
    <location>
        <begin position="32"/>
        <end position="55"/>
    </location>
</feature>
<dbReference type="GO" id="GO:0005975">
    <property type="term" value="P:carbohydrate metabolic process"/>
    <property type="evidence" value="ECO:0007669"/>
    <property type="project" value="InterPro"/>
</dbReference>
<dbReference type="SMART" id="SM00710">
    <property type="entry name" value="PbH1"/>
    <property type="match status" value="4"/>
</dbReference>
<comment type="similarity">
    <text evidence="1 4">Belongs to the glycosyl hydrolase 28 family.</text>
</comment>
<name>A0AAE7JV70_SERFO</name>
<dbReference type="Pfam" id="PF00295">
    <property type="entry name" value="Glyco_hydro_28"/>
    <property type="match status" value="1"/>
</dbReference>
<evidence type="ECO:0000256" key="4">
    <source>
        <dbReference type="RuleBase" id="RU361169"/>
    </source>
</evidence>
<dbReference type="PANTHER" id="PTHR31339:SF9">
    <property type="entry name" value="PLASMIN AND FIBRONECTIN-BINDING PROTEIN A"/>
    <property type="match status" value="1"/>
</dbReference>
<accession>A0AAE7JV70</accession>
<dbReference type="InterPro" id="IPR011050">
    <property type="entry name" value="Pectin_lyase_fold/virulence"/>
</dbReference>
<dbReference type="PROSITE" id="PS51257">
    <property type="entry name" value="PROKAR_LIPOPROTEIN"/>
    <property type="match status" value="1"/>
</dbReference>
<evidence type="ECO:0000313" key="6">
    <source>
        <dbReference type="EMBL" id="QKJ60728.1"/>
    </source>
</evidence>
<dbReference type="SUPFAM" id="SSF51126">
    <property type="entry name" value="Pectin lyase-like"/>
    <property type="match status" value="1"/>
</dbReference>